<dbReference type="Pfam" id="PF09299">
    <property type="entry name" value="Mu-transpos_C"/>
    <property type="match status" value="1"/>
</dbReference>
<feature type="domain" description="Transposase-like Mu C-terminal" evidence="1">
    <location>
        <begin position="528"/>
        <end position="589"/>
    </location>
</feature>
<proteinExistence type="predicted"/>
<accession>A0A6L6Q689</accession>
<gene>
    <name evidence="2" type="ORF">GM668_23760</name>
</gene>
<keyword evidence="3" id="KW-1185">Reference proteome</keyword>
<protein>
    <recommendedName>
        <fullName evidence="1">Transposase-like Mu C-terminal domain-containing protein</fullName>
    </recommendedName>
</protein>
<reference evidence="2 3" key="1">
    <citation type="submission" date="2019-11" db="EMBL/GenBank/DDBJ databases">
        <title>Type strains purchased from KCTC, JCM and DSMZ.</title>
        <authorList>
            <person name="Lu H."/>
        </authorList>
    </citation>
    <scope>NUCLEOTIDE SEQUENCE [LARGE SCALE GENOMIC DNA]</scope>
    <source>
        <strain evidence="2 3">KCTC 42409</strain>
    </source>
</reference>
<comment type="caution">
    <text evidence="2">The sequence shown here is derived from an EMBL/GenBank/DDBJ whole genome shotgun (WGS) entry which is preliminary data.</text>
</comment>
<dbReference type="InterPro" id="IPR036397">
    <property type="entry name" value="RNaseH_sf"/>
</dbReference>
<dbReference type="EMBL" id="WNLA01000020">
    <property type="protein sequence ID" value="MTW05095.1"/>
    <property type="molecule type" value="Genomic_DNA"/>
</dbReference>
<dbReference type="OrthoDB" id="5439087at2"/>
<dbReference type="InterPro" id="IPR015378">
    <property type="entry name" value="Transposase-like_Mu_C"/>
</dbReference>
<dbReference type="Proteomes" id="UP000484015">
    <property type="component" value="Unassembled WGS sequence"/>
</dbReference>
<evidence type="ECO:0000313" key="3">
    <source>
        <dbReference type="Proteomes" id="UP000484015"/>
    </source>
</evidence>
<name>A0A6L6Q689_9BURK</name>
<dbReference type="GO" id="GO:0003676">
    <property type="term" value="F:nucleic acid binding"/>
    <property type="evidence" value="ECO:0007669"/>
    <property type="project" value="InterPro"/>
</dbReference>
<dbReference type="AlphaFoldDB" id="A0A6L6Q689"/>
<organism evidence="2 3">
    <name type="scientific">Pseudoduganella ginsengisoli</name>
    <dbReference type="NCBI Taxonomy" id="1462440"/>
    <lineage>
        <taxon>Bacteria</taxon>
        <taxon>Pseudomonadati</taxon>
        <taxon>Pseudomonadota</taxon>
        <taxon>Betaproteobacteria</taxon>
        <taxon>Burkholderiales</taxon>
        <taxon>Oxalobacteraceae</taxon>
        <taxon>Telluria group</taxon>
        <taxon>Pseudoduganella</taxon>
    </lineage>
</organism>
<sequence length="644" mass="71647">MNAALHQEVSDYGINADFSGENRVARKLHRHVYFSCLARAPVITRNDLIEYTGPQRKVFRVLWVDEAGAAAYIFNVLPKAAEAQLARVAMLEADLAAGRARRLTDDPWPLPEQPLRRPAKHLQIRDRAWEVVRDLVAMEPAIYEPRRRGQLVQACMAQHDVSHPTVYRYLRRYWQRGLAADALLPDYANSGARGKIRAVSEGVQRGRPRKAGAPPGVNADTAMRRIFRIAATRWPDSAAPFARRAAYDQMLADFFQQRTIETETMRVQSGVRDQALPTYGQFSYWLEQDGLLAKPQALPPLPADIDPGRPGRPAAAFRLEAIPADVRLVSRADRSQALGRPVIYVATDVFSGMVAGIYVGMDRPIWRHALLALANAAADKQRYCLRFGRDIGAALWPAQHLPGLVFADAALAAGADIEHDNLLNQFQTRCLVAPPHEGHAPGLHAELARRIPLLSGAAKDDGEGDTLRCARMDGVLDLEQFTRLVIDSVLHYNHSNPQGGPTPQQLWTWGAAQRGAALRQFPEDLVRCCLLPVTDAMVTAQGIRVQGSHYECVRALDELWFERAARHGQWPVKVAYDPASLDMVYLLDPRAPMHFHACHLADGSSAHRRLSSMELSLLRAAQQRTYADPVHSVVFEKMVAALAR</sequence>
<evidence type="ECO:0000313" key="2">
    <source>
        <dbReference type="EMBL" id="MTW05095.1"/>
    </source>
</evidence>
<dbReference type="Gene3D" id="3.30.420.10">
    <property type="entry name" value="Ribonuclease H-like superfamily/Ribonuclease H"/>
    <property type="match status" value="1"/>
</dbReference>
<evidence type="ECO:0000259" key="1">
    <source>
        <dbReference type="Pfam" id="PF09299"/>
    </source>
</evidence>